<accession>A0A9P4I5J8</accession>
<evidence type="ECO:0000313" key="4">
    <source>
        <dbReference type="Proteomes" id="UP000799772"/>
    </source>
</evidence>
<sequence length="393" mass="42754">MLSNAPARFLRGLNCVLFLISVALLVPYGVVSAKEYSWYYHSSANLFPTLGVIPSFVSAISSSFILTQGGDPALWPNWWLMLSFVADFILSGGFLGIIIASYALLRQNRSEDLIILGVHGTVLLLIQLLIHVYLAGTTLFQLGSRSGPCPHCGHETSCNAAITSFKCFYNPLRRDRGDDPEACRNIRGSPSRIGLPLTPPALEDFQLSKAVKKLRLYTCIIAFAFSPTFIIPRVLVFLATLAPLLTSAFFCLIMTTNPAKKAVAKNPALYWSVVVADLLIGLGNIAMTVILIIAARNAHPGSFGVMFVGFCHLFLAGKATKDAVQAKRRQQSGSPSMSLYEEPPAINYTDNETSGNKSPPMQGASPKPIETPAEIPEERPSMEATEDQRLLDS</sequence>
<organism evidence="3 4">
    <name type="scientific">Rhizodiscina lignyota</name>
    <dbReference type="NCBI Taxonomy" id="1504668"/>
    <lineage>
        <taxon>Eukaryota</taxon>
        <taxon>Fungi</taxon>
        <taxon>Dikarya</taxon>
        <taxon>Ascomycota</taxon>
        <taxon>Pezizomycotina</taxon>
        <taxon>Dothideomycetes</taxon>
        <taxon>Pleosporomycetidae</taxon>
        <taxon>Aulographales</taxon>
        <taxon>Rhizodiscinaceae</taxon>
        <taxon>Rhizodiscina</taxon>
    </lineage>
</organism>
<keyword evidence="4" id="KW-1185">Reference proteome</keyword>
<feature type="transmembrane region" description="Helical" evidence="2">
    <location>
        <begin position="78"/>
        <end position="102"/>
    </location>
</feature>
<feature type="compositionally biased region" description="Polar residues" evidence="1">
    <location>
        <begin position="348"/>
        <end position="359"/>
    </location>
</feature>
<keyword evidence="2" id="KW-0472">Membrane</keyword>
<feature type="transmembrane region" description="Helical" evidence="2">
    <location>
        <begin position="46"/>
        <end position="66"/>
    </location>
</feature>
<feature type="region of interest" description="Disordered" evidence="1">
    <location>
        <begin position="326"/>
        <end position="393"/>
    </location>
</feature>
<keyword evidence="2" id="KW-0812">Transmembrane</keyword>
<comment type="caution">
    <text evidence="3">The sequence shown here is derived from an EMBL/GenBank/DDBJ whole genome shotgun (WGS) entry which is preliminary data.</text>
</comment>
<dbReference type="AlphaFoldDB" id="A0A9P4I5J8"/>
<proteinExistence type="predicted"/>
<feature type="transmembrane region" description="Helical" evidence="2">
    <location>
        <begin position="237"/>
        <end position="256"/>
    </location>
</feature>
<evidence type="ECO:0000256" key="1">
    <source>
        <dbReference type="SAM" id="MobiDB-lite"/>
    </source>
</evidence>
<gene>
    <name evidence="3" type="ORF">NA57DRAFT_80670</name>
</gene>
<reference evidence="3" key="1">
    <citation type="journal article" date="2020" name="Stud. Mycol.">
        <title>101 Dothideomycetes genomes: a test case for predicting lifestyles and emergence of pathogens.</title>
        <authorList>
            <person name="Haridas S."/>
            <person name="Albert R."/>
            <person name="Binder M."/>
            <person name="Bloem J."/>
            <person name="Labutti K."/>
            <person name="Salamov A."/>
            <person name="Andreopoulos B."/>
            <person name="Baker S."/>
            <person name="Barry K."/>
            <person name="Bills G."/>
            <person name="Bluhm B."/>
            <person name="Cannon C."/>
            <person name="Castanera R."/>
            <person name="Culley D."/>
            <person name="Daum C."/>
            <person name="Ezra D."/>
            <person name="Gonzalez J."/>
            <person name="Henrissat B."/>
            <person name="Kuo A."/>
            <person name="Liang C."/>
            <person name="Lipzen A."/>
            <person name="Lutzoni F."/>
            <person name="Magnuson J."/>
            <person name="Mondo S."/>
            <person name="Nolan M."/>
            <person name="Ohm R."/>
            <person name="Pangilinan J."/>
            <person name="Park H.-J."/>
            <person name="Ramirez L."/>
            <person name="Alfaro M."/>
            <person name="Sun H."/>
            <person name="Tritt A."/>
            <person name="Yoshinaga Y."/>
            <person name="Zwiers L.-H."/>
            <person name="Turgeon B."/>
            <person name="Goodwin S."/>
            <person name="Spatafora J."/>
            <person name="Crous P."/>
            <person name="Grigoriev I."/>
        </authorList>
    </citation>
    <scope>NUCLEOTIDE SEQUENCE</scope>
    <source>
        <strain evidence="3">CBS 133067</strain>
    </source>
</reference>
<name>A0A9P4I5J8_9PEZI</name>
<protein>
    <submittedName>
        <fullName evidence="3">Uncharacterized protein</fullName>
    </submittedName>
</protein>
<feature type="compositionally biased region" description="Basic and acidic residues" evidence="1">
    <location>
        <begin position="376"/>
        <end position="393"/>
    </location>
</feature>
<evidence type="ECO:0000313" key="3">
    <source>
        <dbReference type="EMBL" id="KAF2094259.1"/>
    </source>
</evidence>
<dbReference type="Proteomes" id="UP000799772">
    <property type="component" value="Unassembled WGS sequence"/>
</dbReference>
<feature type="transmembrane region" description="Helical" evidence="2">
    <location>
        <begin position="268"/>
        <end position="295"/>
    </location>
</feature>
<feature type="transmembrane region" description="Helical" evidence="2">
    <location>
        <begin position="114"/>
        <end position="135"/>
    </location>
</feature>
<keyword evidence="2" id="KW-1133">Transmembrane helix</keyword>
<feature type="transmembrane region" description="Helical" evidence="2">
    <location>
        <begin position="301"/>
        <end position="320"/>
    </location>
</feature>
<evidence type="ECO:0000256" key="2">
    <source>
        <dbReference type="SAM" id="Phobius"/>
    </source>
</evidence>
<dbReference type="EMBL" id="ML978135">
    <property type="protein sequence ID" value="KAF2094259.1"/>
    <property type="molecule type" value="Genomic_DNA"/>
</dbReference>
<feature type="transmembrane region" description="Helical" evidence="2">
    <location>
        <begin position="12"/>
        <end position="31"/>
    </location>
</feature>